<reference evidence="1 2" key="2">
    <citation type="journal article" date="2011" name="Stand. Genomic Sci.">
        <title>Complete genome sequence of Paludibacter propionicigenes type strain (WB4).</title>
        <authorList>
            <person name="Gronow S."/>
            <person name="Munk C."/>
            <person name="Lapidus A."/>
            <person name="Nolan M."/>
            <person name="Lucas S."/>
            <person name="Hammon N."/>
            <person name="Deshpande S."/>
            <person name="Cheng J.F."/>
            <person name="Tapia R."/>
            <person name="Han C."/>
            <person name="Goodwin L."/>
            <person name="Pitluck S."/>
            <person name="Liolios K."/>
            <person name="Ivanova N."/>
            <person name="Mavromatis K."/>
            <person name="Mikhailova N."/>
            <person name="Pati A."/>
            <person name="Chen A."/>
            <person name="Palaniappan K."/>
            <person name="Land M."/>
            <person name="Hauser L."/>
            <person name="Chang Y.J."/>
            <person name="Jeffries C.D."/>
            <person name="Brambilla E."/>
            <person name="Rohde M."/>
            <person name="Goker M."/>
            <person name="Detter J.C."/>
            <person name="Woyke T."/>
            <person name="Bristow J."/>
            <person name="Eisen J.A."/>
            <person name="Markowitz V."/>
            <person name="Hugenholtz P."/>
            <person name="Kyrpides N.C."/>
            <person name="Klenk H.P."/>
        </authorList>
    </citation>
    <scope>NUCLEOTIDE SEQUENCE [LARGE SCALE GENOMIC DNA]</scope>
    <source>
        <strain evidence="2">DSM 17365 / JCM 13257 / WB4</strain>
    </source>
</reference>
<dbReference type="HOGENOM" id="CLU_1114947_0_0_10"/>
<protein>
    <recommendedName>
        <fullName evidence="3">CHAD domain-containing protein</fullName>
    </recommendedName>
</protein>
<dbReference type="RefSeq" id="WP_013445262.1">
    <property type="nucleotide sequence ID" value="NC_014734.1"/>
</dbReference>
<accession>E4T599</accession>
<name>E4T599_PALPW</name>
<proteinExistence type="predicted"/>
<sequence length="249" mass="29487">MNMIIQNYNLLVNDYQLIEDSLTEADIQKKREILSSIFSILASCQIKPAQVKNAVLAHKLLEKTKCIQAQIVKLQSVESSLEAKEYLDILVKRKLKLEEKLHKFSKRKKLKFPAIKKKEIDKDKIYRKFDKYFYKIIERLSIESIEDAEDILSVQVKFNKFQTIVDVLSYIDNIDRSKLVKLRLYQEAFEEILYFEALIQNMKKFYKKEKLTEENVTETLELNQNILIERLDSQKEELIADCRAVILLK</sequence>
<dbReference type="Proteomes" id="UP000008718">
    <property type="component" value="Chromosome"/>
</dbReference>
<gene>
    <name evidence="1" type="ordered locus">Palpr_1754</name>
</gene>
<dbReference type="AlphaFoldDB" id="E4T599"/>
<evidence type="ECO:0008006" key="3">
    <source>
        <dbReference type="Google" id="ProtNLM"/>
    </source>
</evidence>
<reference key="1">
    <citation type="submission" date="2010-11" db="EMBL/GenBank/DDBJ databases">
        <title>The complete genome of Paludibacter propionicigenes DSM 17365.</title>
        <authorList>
            <consortium name="US DOE Joint Genome Institute (JGI-PGF)"/>
            <person name="Lucas S."/>
            <person name="Copeland A."/>
            <person name="Lapidus A."/>
            <person name="Bruce D."/>
            <person name="Goodwin L."/>
            <person name="Pitluck S."/>
            <person name="Kyrpides N."/>
            <person name="Mavromatis K."/>
            <person name="Ivanova N."/>
            <person name="Munk A.C."/>
            <person name="Brettin T."/>
            <person name="Detter J.C."/>
            <person name="Han C."/>
            <person name="Tapia R."/>
            <person name="Land M."/>
            <person name="Hauser L."/>
            <person name="Markowitz V."/>
            <person name="Cheng J.-F."/>
            <person name="Hugenholtz P."/>
            <person name="Woyke T."/>
            <person name="Wu D."/>
            <person name="Gronow S."/>
            <person name="Wellnitz S."/>
            <person name="Brambilla E."/>
            <person name="Klenk H.-P."/>
            <person name="Eisen J.A."/>
        </authorList>
    </citation>
    <scope>NUCLEOTIDE SEQUENCE</scope>
    <source>
        <strain>WB4</strain>
    </source>
</reference>
<evidence type="ECO:0000313" key="1">
    <source>
        <dbReference type="EMBL" id="ADQ79893.1"/>
    </source>
</evidence>
<dbReference type="EMBL" id="CP002345">
    <property type="protein sequence ID" value="ADQ79893.1"/>
    <property type="molecule type" value="Genomic_DNA"/>
</dbReference>
<evidence type="ECO:0000313" key="2">
    <source>
        <dbReference type="Proteomes" id="UP000008718"/>
    </source>
</evidence>
<dbReference type="KEGG" id="ppn:Palpr_1754"/>
<keyword evidence="2" id="KW-1185">Reference proteome</keyword>
<organism evidence="1 2">
    <name type="scientific">Paludibacter propionicigenes (strain DSM 17365 / JCM 13257 / WB4)</name>
    <dbReference type="NCBI Taxonomy" id="694427"/>
    <lineage>
        <taxon>Bacteria</taxon>
        <taxon>Pseudomonadati</taxon>
        <taxon>Bacteroidota</taxon>
        <taxon>Bacteroidia</taxon>
        <taxon>Bacteroidales</taxon>
        <taxon>Paludibacteraceae</taxon>
        <taxon>Paludibacter</taxon>
    </lineage>
</organism>